<feature type="domain" description="ABC transporter" evidence="6">
    <location>
        <begin position="7"/>
        <end position="258"/>
    </location>
</feature>
<sequence>MVAMKMLTVENIAKSYGEKVLFQQLSFTIKEGERIGIIGVNGAGKSTLLRIIAGADAPDEGQITYSKDFTIGYLPQEPEFRHDFTVLEQVFHRDTPLIRLLREYELALAELEEHPLDEKRQARLYACQQQMDAQNAWEANANAKAILTKLGISDMTKRIGELSGGQKRRVALAQALIEAPDLLILDEPTNHLDYEAIRWLEEYLSRYQGAVLFVTHDRYFLDRVTNRIFELDRGKLYTYVGNYAAFLEAKALREEQERTAAEKQHHLYRRELEWVKRGAKARTTKQKARLKRFEQLESSLVTEKSGQLDIALGGSRLGKKVIELKHVSQSFGGKRLFHQFDLLIKPGDRIGIVGPNGSGKSTLLNVIAGRLQPEEGEVEIGLTVKIAYYTQEHVEMDEQKRVIEYIREVSDAVRTVDGNVISAAQLLEQFLFPMQMHGTPIRKLSGGEKRRLYLLRLLMTEPNVLLIDEPTNDFDTQTLTVLEDYLQSFPGVVVTVSHDRYFLDKVADQLLILEGNGRISTYFGEYSAYLEEQLQKKSTQKQEKQTPKETKAPKKQTKRRLTFKEQKEWEEIEANIAALEAKLQEVAEEMETYASDYEKIQQLAQEYEELSAKLDSLLERWAELSELVESS</sequence>
<dbReference type="FunFam" id="3.40.50.300:FF:000011">
    <property type="entry name" value="Putative ABC transporter ATP-binding component"/>
    <property type="match status" value="1"/>
</dbReference>
<proteinExistence type="predicted"/>
<keyword evidence="3" id="KW-0067">ATP-binding</keyword>
<dbReference type="PANTHER" id="PTHR42855:SF1">
    <property type="entry name" value="ABC TRANSPORTER DOMAIN-CONTAINING PROTEIN"/>
    <property type="match status" value="1"/>
</dbReference>
<dbReference type="InterPro" id="IPR051309">
    <property type="entry name" value="ABCF_ATPase"/>
</dbReference>
<evidence type="ECO:0000256" key="3">
    <source>
        <dbReference type="ARBA" id="ARBA00022840"/>
    </source>
</evidence>
<dbReference type="SMART" id="SM00382">
    <property type="entry name" value="AAA"/>
    <property type="match status" value="2"/>
</dbReference>
<dbReference type="InterPro" id="IPR003439">
    <property type="entry name" value="ABC_transporter-like_ATP-bd"/>
</dbReference>
<dbReference type="Pfam" id="PF16326">
    <property type="entry name" value="ABC_tran_CTD"/>
    <property type="match status" value="1"/>
</dbReference>
<feature type="compositionally biased region" description="Basic and acidic residues" evidence="5">
    <location>
        <begin position="540"/>
        <end position="552"/>
    </location>
</feature>
<dbReference type="Proteomes" id="UP000075324">
    <property type="component" value="Unassembled WGS sequence"/>
</dbReference>
<feature type="coiled-coil region" evidence="4">
    <location>
        <begin position="569"/>
        <end position="627"/>
    </location>
</feature>
<dbReference type="Gene3D" id="1.10.287.380">
    <property type="entry name" value="Valyl-tRNA synthetase, C-terminal domain"/>
    <property type="match status" value="1"/>
</dbReference>
<dbReference type="InterPro" id="IPR037118">
    <property type="entry name" value="Val-tRNA_synth_C_sf"/>
</dbReference>
<dbReference type="SUPFAM" id="SSF52540">
    <property type="entry name" value="P-loop containing nucleoside triphosphate hydrolases"/>
    <property type="match status" value="2"/>
</dbReference>
<evidence type="ECO:0000313" key="8">
    <source>
        <dbReference type="Proteomes" id="UP000075324"/>
    </source>
</evidence>
<dbReference type="GO" id="GO:0003677">
    <property type="term" value="F:DNA binding"/>
    <property type="evidence" value="ECO:0007669"/>
    <property type="project" value="InterPro"/>
</dbReference>
<evidence type="ECO:0000256" key="1">
    <source>
        <dbReference type="ARBA" id="ARBA00022737"/>
    </source>
</evidence>
<dbReference type="Gene3D" id="3.40.50.300">
    <property type="entry name" value="P-loop containing nucleotide triphosphate hydrolases"/>
    <property type="match status" value="2"/>
</dbReference>
<feature type="domain" description="ABC transporter" evidence="6">
    <location>
        <begin position="322"/>
        <end position="540"/>
    </location>
</feature>
<dbReference type="InterPro" id="IPR017871">
    <property type="entry name" value="ABC_transporter-like_CS"/>
</dbReference>
<feature type="region of interest" description="Disordered" evidence="5">
    <location>
        <begin position="537"/>
        <end position="561"/>
    </location>
</feature>
<dbReference type="PATRIC" id="fig|153151.4.peg.817"/>
<dbReference type="EMBL" id="LQYW01000128">
    <property type="protein sequence ID" value="KYD26168.1"/>
    <property type="molecule type" value="Genomic_DNA"/>
</dbReference>
<dbReference type="CDD" id="cd03221">
    <property type="entry name" value="ABCF_EF-3"/>
    <property type="match status" value="2"/>
</dbReference>
<dbReference type="InterPro" id="IPR027417">
    <property type="entry name" value="P-loop_NTPase"/>
</dbReference>
<dbReference type="InterPro" id="IPR032524">
    <property type="entry name" value="ABC_tran_C"/>
</dbReference>
<keyword evidence="4" id="KW-0175">Coiled coil</keyword>
<comment type="caution">
    <text evidence="7">The sequence shown here is derived from an EMBL/GenBank/DDBJ whole genome shotgun (WGS) entry which is preliminary data.</text>
</comment>
<dbReference type="InterPro" id="IPR032781">
    <property type="entry name" value="ABC_tran_Xtn"/>
</dbReference>
<dbReference type="AlphaFoldDB" id="A0A150MNZ3"/>
<evidence type="ECO:0000259" key="6">
    <source>
        <dbReference type="PROSITE" id="PS50893"/>
    </source>
</evidence>
<evidence type="ECO:0000256" key="4">
    <source>
        <dbReference type="SAM" id="Coils"/>
    </source>
</evidence>
<evidence type="ECO:0000256" key="2">
    <source>
        <dbReference type="ARBA" id="ARBA00022741"/>
    </source>
</evidence>
<name>A0A150MNZ3_9BACL</name>
<protein>
    <recommendedName>
        <fullName evidence="6">ABC transporter domain-containing protein</fullName>
    </recommendedName>
</protein>
<organism evidence="7 8">
    <name type="scientific">Parageobacillus toebii</name>
    <dbReference type="NCBI Taxonomy" id="153151"/>
    <lineage>
        <taxon>Bacteria</taxon>
        <taxon>Bacillati</taxon>
        <taxon>Bacillota</taxon>
        <taxon>Bacilli</taxon>
        <taxon>Bacillales</taxon>
        <taxon>Anoxybacillaceae</taxon>
        <taxon>Parageobacillus</taxon>
    </lineage>
</organism>
<evidence type="ECO:0000256" key="5">
    <source>
        <dbReference type="SAM" id="MobiDB-lite"/>
    </source>
</evidence>
<evidence type="ECO:0000313" key="7">
    <source>
        <dbReference type="EMBL" id="KYD26168.1"/>
    </source>
</evidence>
<dbReference type="PROSITE" id="PS00211">
    <property type="entry name" value="ABC_TRANSPORTER_1"/>
    <property type="match status" value="1"/>
</dbReference>
<dbReference type="PANTHER" id="PTHR42855">
    <property type="entry name" value="ABC TRANSPORTER ATP-BINDING SUBUNIT"/>
    <property type="match status" value="1"/>
</dbReference>
<dbReference type="Pfam" id="PF00005">
    <property type="entry name" value="ABC_tran"/>
    <property type="match status" value="2"/>
</dbReference>
<dbReference type="InterPro" id="IPR003593">
    <property type="entry name" value="AAA+_ATPase"/>
</dbReference>
<gene>
    <name evidence="7" type="ORF">B4110_1748</name>
</gene>
<reference evidence="7 8" key="1">
    <citation type="submission" date="2016-01" db="EMBL/GenBank/DDBJ databases">
        <title>Draft Genome Sequences of Seven Thermophilic Sporeformers Isolated from Foods.</title>
        <authorList>
            <person name="Berendsen E.M."/>
            <person name="Wells-Bennik M.H."/>
            <person name="Krawcyk A.O."/>
            <person name="De Jong A."/>
            <person name="Holsappel S."/>
            <person name="Eijlander R.T."/>
            <person name="Kuipers O.P."/>
        </authorList>
    </citation>
    <scope>NUCLEOTIDE SEQUENCE [LARGE SCALE GENOMIC DNA]</scope>
    <source>
        <strain evidence="7 8">B4110</strain>
    </source>
</reference>
<dbReference type="GO" id="GO:0005524">
    <property type="term" value="F:ATP binding"/>
    <property type="evidence" value="ECO:0007669"/>
    <property type="project" value="UniProtKB-KW"/>
</dbReference>
<dbReference type="FunFam" id="3.40.50.300:FF:000309">
    <property type="entry name" value="ABC transporter ATP-binding protein"/>
    <property type="match status" value="1"/>
</dbReference>
<keyword evidence="2" id="KW-0547">Nucleotide-binding</keyword>
<keyword evidence="1" id="KW-0677">Repeat</keyword>
<accession>A0A150MNZ3</accession>
<dbReference type="Pfam" id="PF12848">
    <property type="entry name" value="ABC_tran_Xtn"/>
    <property type="match status" value="1"/>
</dbReference>
<dbReference type="PROSITE" id="PS50893">
    <property type="entry name" value="ABC_TRANSPORTER_2"/>
    <property type="match status" value="2"/>
</dbReference>
<dbReference type="GO" id="GO:0016887">
    <property type="term" value="F:ATP hydrolysis activity"/>
    <property type="evidence" value="ECO:0007669"/>
    <property type="project" value="InterPro"/>
</dbReference>